<dbReference type="InterPro" id="IPR036179">
    <property type="entry name" value="Ig-like_dom_sf"/>
</dbReference>
<feature type="chain" id="PRO_5045421395" description="Ig-like domain-containing protein" evidence="1">
    <location>
        <begin position="29"/>
        <end position="460"/>
    </location>
</feature>
<keyword evidence="3" id="KW-1185">Reference proteome</keyword>
<dbReference type="InterPro" id="IPR011042">
    <property type="entry name" value="6-blade_b-propeller_TolB-like"/>
</dbReference>
<dbReference type="InterPro" id="IPR013783">
    <property type="entry name" value="Ig-like_fold"/>
</dbReference>
<dbReference type="PROSITE" id="PS51257">
    <property type="entry name" value="PROKAR_LIPOPROTEIN"/>
    <property type="match status" value="1"/>
</dbReference>
<dbReference type="SUPFAM" id="SSF48726">
    <property type="entry name" value="Immunoglobulin"/>
    <property type="match status" value="1"/>
</dbReference>
<sequence>MSNLKSRFMRGGALAGGLICLAGMTACGGDDDSTTPVKQPDPILTSQPATVASITIEPKTQAVQAGQPATFSVVAAGTGTLAYQWWRNGVAIPGATSAIYTTLATTLADSGDVLSVVVRNDGGTSTSDAVALQVEGIGARVLAGGAVEPTRAQVDGVGKLARFLNAGALASDGAGNLLLVDTGLKSVRKITPAGVVSTAIIGGTTASALRSPRDVAAGANGVTYVIDSADGSASTLVRKIGADGAASTIELGTTQGDPAGTGIAPPAFTAITSDAAGNLYVASEVTRPGEPACSSCFKRAIVRKVAPNGTVTTVFENLGPHSASATITDLAVDKNGKLYVLDDRGIRTLDAAGVAVTLMDNSQAFISAIAVDAGGNLFFTTEPFSGRQSSWPAGAIGKIAADGKLSVAADPNGSDERFTGAAGLEKPAGLATGKPVGLATDAAGALYLSANGRVLKLVLP</sequence>
<dbReference type="Gene3D" id="2.120.10.30">
    <property type="entry name" value="TolB, C-terminal domain"/>
    <property type="match status" value="1"/>
</dbReference>
<proteinExistence type="predicted"/>
<accession>A0ABX0N9S2</accession>
<dbReference type="Gene3D" id="2.60.40.10">
    <property type="entry name" value="Immunoglobulins"/>
    <property type="match status" value="1"/>
</dbReference>
<dbReference type="Proteomes" id="UP000621455">
    <property type="component" value="Unassembled WGS sequence"/>
</dbReference>
<evidence type="ECO:0000256" key="1">
    <source>
        <dbReference type="SAM" id="SignalP"/>
    </source>
</evidence>
<organism evidence="2 3">
    <name type="scientific">Massilia frigida</name>
    <dbReference type="NCBI Taxonomy" id="2609281"/>
    <lineage>
        <taxon>Bacteria</taxon>
        <taxon>Pseudomonadati</taxon>
        <taxon>Pseudomonadota</taxon>
        <taxon>Betaproteobacteria</taxon>
        <taxon>Burkholderiales</taxon>
        <taxon>Oxalobacteraceae</taxon>
        <taxon>Telluria group</taxon>
        <taxon>Massilia</taxon>
    </lineage>
</organism>
<keyword evidence="1" id="KW-0732">Signal</keyword>
<feature type="signal peptide" evidence="1">
    <location>
        <begin position="1"/>
        <end position="28"/>
    </location>
</feature>
<gene>
    <name evidence="2" type="ORF">F2P44_04340</name>
</gene>
<reference evidence="2 3" key="1">
    <citation type="submission" date="2019-10" db="EMBL/GenBank/DDBJ databases">
        <title>Taxonomy of Antarctic Massilia spp.: description of Massilia rubra sp. nov., Massilia aquatica sp. nov., Massilia mucilaginosa sp. nov., Massilia frigida sp. nov. isolated from streams, lakes and regoliths.</title>
        <authorList>
            <person name="Holochova P."/>
            <person name="Sedlacek I."/>
            <person name="Kralova S."/>
            <person name="Maslanova I."/>
            <person name="Busse H.-J."/>
            <person name="Stankova E."/>
            <person name="Vrbovska V."/>
            <person name="Kovarovic V."/>
            <person name="Bartak M."/>
            <person name="Svec P."/>
            <person name="Pantucek R."/>
        </authorList>
    </citation>
    <scope>NUCLEOTIDE SEQUENCE [LARGE SCALE GENOMIC DNA]</scope>
    <source>
        <strain evidence="2 3">CCM 8695</strain>
    </source>
</reference>
<evidence type="ECO:0000313" key="2">
    <source>
        <dbReference type="EMBL" id="NHZ78515.1"/>
    </source>
</evidence>
<protein>
    <recommendedName>
        <fullName evidence="4">Ig-like domain-containing protein</fullName>
    </recommendedName>
</protein>
<evidence type="ECO:0008006" key="4">
    <source>
        <dbReference type="Google" id="ProtNLM"/>
    </source>
</evidence>
<dbReference type="SUPFAM" id="SSF101898">
    <property type="entry name" value="NHL repeat"/>
    <property type="match status" value="2"/>
</dbReference>
<comment type="caution">
    <text evidence="2">The sequence shown here is derived from an EMBL/GenBank/DDBJ whole genome shotgun (WGS) entry which is preliminary data.</text>
</comment>
<dbReference type="RefSeq" id="WP_167085377.1">
    <property type="nucleotide sequence ID" value="NZ_WHJG01000003.1"/>
</dbReference>
<name>A0ABX0N9S2_9BURK</name>
<dbReference type="Gene3D" id="2.40.10.500">
    <property type="match status" value="2"/>
</dbReference>
<dbReference type="EMBL" id="WHJG01000003">
    <property type="protein sequence ID" value="NHZ78515.1"/>
    <property type="molecule type" value="Genomic_DNA"/>
</dbReference>
<evidence type="ECO:0000313" key="3">
    <source>
        <dbReference type="Proteomes" id="UP000621455"/>
    </source>
</evidence>